<evidence type="ECO:0000313" key="2">
    <source>
        <dbReference type="EMBL" id="QJB03731.1"/>
    </source>
</evidence>
<sequence length="992" mass="108047">MTDTTCTIGGNVVSNYVVDSDVQKNKVNNIGTCKIRLANPADIWGGTFASNDAIALAINGAPIFAGKVKDVVPYLTEKGVYTNELLITGTDYGRYGADLYFTKKYKTQPGGAILLDIFSMFGGANDPWTYADPGGTPSIKYEGKRTFLCDAVREICDLMAYDSYIDNANELHIFASGTIDSTVDLISLVGDPTNNLLSFDEFEQEGGDIRNIIEISAGNVKDHYTEENPTGWTAGGGGAIASETTTHFIYGLGSIELTCTGASSAYLNFAGTLYGYTGSIDLSPFCQAKVLIKGERDAEDRFNFRPFLVDDGGKEIIFIRRKSGAGSKGITEDIPDWNIGAGKWSVITYPLGDHDGNPIRAAGAEMNGYWTFAAGSVAPFNWNNVVQMGFKYPHAENGIVWIDGWTIPSLEAKYTTADAGSRGLYDDRMYPEYRNELRSMPQLKAYGDRVLLMKRYPLVKFKAVARGQVGTLYAAQYVHVRAPQHGVAALTKYIIVRLQHILRKKSDVRGFDFWTTYDLVSTDADAGRVIRSTDPNAAMLAELRRQNRGFKGSMDDWDLFLGDIETGTRIGFTEGVAFPTDPADEDIHFLTGDVAVPAVHYGAPSGILYRWNETAVAWERGPMYLGRRAADPPVGGEITGDTYFNTTSNTTLQWTGAAWSQVSSLNLADTPDFATVEWPTDQLAIEMRPWTGNFSLVWDDRDDEPPADWNHFLWGLKDNENAADATIHYADGTSIDVNFGQDLNVADGEWFVYWDEAQKTGGDYDVQWTQVYSTASGVGKGLLAVVQVRNATSESPSVMLYNTYIPQMGVGSLVAHSLYSKHFSADWITGKNFQTALNVGTGVAGIRIDSVSIRGYDDVNPGNLQFYLQAADGKAYCGAGAVILDANGITIDGQAIYFRDAGSVFRGWAYGIGGANPYLQLAAAEDLLLTSGAGDDIYIIPGGGATITYMTGWVLPDKVDVQDNLRIPRVANAAAEAAMALANGDLWLRTDL</sequence>
<evidence type="ECO:0000313" key="1">
    <source>
        <dbReference type="EMBL" id="QJB00391.1"/>
    </source>
</evidence>
<gene>
    <name evidence="1" type="ORF">MM171A00514_0027</name>
    <name evidence="2" type="ORF">MM171B00578_0015</name>
</gene>
<dbReference type="AlphaFoldDB" id="A0A6M3M7D6"/>
<proteinExistence type="predicted"/>
<protein>
    <recommendedName>
        <fullName evidence="3">Tail protein</fullName>
    </recommendedName>
</protein>
<dbReference type="EMBL" id="MT143691">
    <property type="protein sequence ID" value="QJB00391.1"/>
    <property type="molecule type" value="Genomic_DNA"/>
</dbReference>
<evidence type="ECO:0008006" key="3">
    <source>
        <dbReference type="Google" id="ProtNLM"/>
    </source>
</evidence>
<reference evidence="2" key="1">
    <citation type="submission" date="2020-03" db="EMBL/GenBank/DDBJ databases">
        <title>The deep terrestrial virosphere.</title>
        <authorList>
            <person name="Holmfeldt K."/>
            <person name="Nilsson E."/>
            <person name="Simone D."/>
            <person name="Lopez-Fernandez M."/>
            <person name="Wu X."/>
            <person name="de Brujin I."/>
            <person name="Lundin D."/>
            <person name="Andersson A."/>
            <person name="Bertilsson S."/>
            <person name="Dopson M."/>
        </authorList>
    </citation>
    <scope>NUCLEOTIDE SEQUENCE</scope>
    <source>
        <strain evidence="1">MM171A00514</strain>
        <strain evidence="2">MM171B00578</strain>
    </source>
</reference>
<dbReference type="EMBL" id="MT143858">
    <property type="protein sequence ID" value="QJB03731.1"/>
    <property type="molecule type" value="Genomic_DNA"/>
</dbReference>
<name>A0A6M3M7D6_9ZZZZ</name>
<accession>A0A6M3M7D6</accession>
<organism evidence="2">
    <name type="scientific">viral metagenome</name>
    <dbReference type="NCBI Taxonomy" id="1070528"/>
    <lineage>
        <taxon>unclassified sequences</taxon>
        <taxon>metagenomes</taxon>
        <taxon>organismal metagenomes</taxon>
    </lineage>
</organism>